<sequence length="237" mass="25941">DGFNPWWDFWKPHLFQHAVSLALLAINPDHEATPEEDNSSHSQVQEADREEVSHGQTHASSKETSGHVDEGHSAEPDLPKTFDVAALLNFDPSSIGESLATKSPPTLPMTASDVISKLGDIAKQLETPIEQLVIECDRICTALELIADVLPTSMKQVGMEAMVAAPAEDGQQPKSYHVNEEQTQEQPLIEEPEDPEPYPRQEDLRRAADSAPDDTDPSEEGMEFLFCACVGGGACYH</sequence>
<evidence type="ECO:0000313" key="2">
    <source>
        <dbReference type="EMBL" id="WVZ75730.1"/>
    </source>
</evidence>
<feature type="region of interest" description="Disordered" evidence="1">
    <location>
        <begin position="169"/>
        <end position="219"/>
    </location>
</feature>
<keyword evidence="3" id="KW-1185">Reference proteome</keyword>
<dbReference type="EMBL" id="CP144749">
    <property type="protein sequence ID" value="WVZ75730.1"/>
    <property type="molecule type" value="Genomic_DNA"/>
</dbReference>
<feature type="region of interest" description="Disordered" evidence="1">
    <location>
        <begin position="31"/>
        <end position="77"/>
    </location>
</feature>
<evidence type="ECO:0000256" key="1">
    <source>
        <dbReference type="SAM" id="MobiDB-lite"/>
    </source>
</evidence>
<protein>
    <submittedName>
        <fullName evidence="2">Uncharacterized protein</fullName>
    </submittedName>
</protein>
<feature type="non-terminal residue" evidence="2">
    <location>
        <position position="1"/>
    </location>
</feature>
<organism evidence="2 3">
    <name type="scientific">Paspalum notatum var. saurae</name>
    <dbReference type="NCBI Taxonomy" id="547442"/>
    <lineage>
        <taxon>Eukaryota</taxon>
        <taxon>Viridiplantae</taxon>
        <taxon>Streptophyta</taxon>
        <taxon>Embryophyta</taxon>
        <taxon>Tracheophyta</taxon>
        <taxon>Spermatophyta</taxon>
        <taxon>Magnoliopsida</taxon>
        <taxon>Liliopsida</taxon>
        <taxon>Poales</taxon>
        <taxon>Poaceae</taxon>
        <taxon>PACMAD clade</taxon>
        <taxon>Panicoideae</taxon>
        <taxon>Andropogonodae</taxon>
        <taxon>Paspaleae</taxon>
        <taxon>Paspalinae</taxon>
        <taxon>Paspalum</taxon>
    </lineage>
</organism>
<dbReference type="AlphaFoldDB" id="A0AAQ3WW10"/>
<name>A0AAQ3WW10_PASNO</name>
<dbReference type="Proteomes" id="UP001341281">
    <property type="component" value="Chromosome 05"/>
</dbReference>
<feature type="compositionally biased region" description="Basic and acidic residues" evidence="1">
    <location>
        <begin position="60"/>
        <end position="77"/>
    </location>
</feature>
<gene>
    <name evidence="2" type="ORF">U9M48_023763</name>
</gene>
<reference evidence="2 3" key="1">
    <citation type="submission" date="2024-02" db="EMBL/GenBank/DDBJ databases">
        <title>High-quality chromosome-scale genome assembly of Pensacola bahiagrass (Paspalum notatum Flugge var. saurae).</title>
        <authorList>
            <person name="Vega J.M."/>
            <person name="Podio M."/>
            <person name="Orjuela J."/>
            <person name="Siena L.A."/>
            <person name="Pessino S.C."/>
            <person name="Combes M.C."/>
            <person name="Mariac C."/>
            <person name="Albertini E."/>
            <person name="Pupilli F."/>
            <person name="Ortiz J.P.A."/>
            <person name="Leblanc O."/>
        </authorList>
    </citation>
    <scope>NUCLEOTIDE SEQUENCE [LARGE SCALE GENOMIC DNA]</scope>
    <source>
        <strain evidence="2">R1</strain>
        <tissue evidence="2">Leaf</tissue>
    </source>
</reference>
<proteinExistence type="predicted"/>
<feature type="compositionally biased region" description="Basic and acidic residues" evidence="1">
    <location>
        <begin position="197"/>
        <end position="208"/>
    </location>
</feature>
<evidence type="ECO:0000313" key="3">
    <source>
        <dbReference type="Proteomes" id="UP001341281"/>
    </source>
</evidence>
<accession>A0AAQ3WW10</accession>